<dbReference type="RefSeq" id="WP_184022465.1">
    <property type="nucleotide sequence ID" value="NZ_JACHFD010000051.1"/>
</dbReference>
<protein>
    <submittedName>
        <fullName evidence="3">Uncharacterized protein</fullName>
    </submittedName>
</protein>
<evidence type="ECO:0000313" key="4">
    <source>
        <dbReference type="Proteomes" id="UP000557717"/>
    </source>
</evidence>
<keyword evidence="4" id="KW-1185">Reference proteome</keyword>
<evidence type="ECO:0000256" key="1">
    <source>
        <dbReference type="SAM" id="MobiDB-lite"/>
    </source>
</evidence>
<feature type="signal peptide" evidence="2">
    <location>
        <begin position="1"/>
        <end position="20"/>
    </location>
</feature>
<keyword evidence="2" id="KW-0732">Signal</keyword>
<feature type="chain" id="PRO_5032925504" evidence="2">
    <location>
        <begin position="21"/>
        <end position="177"/>
    </location>
</feature>
<dbReference type="EMBL" id="JACHFD010000051">
    <property type="protein sequence ID" value="MBB5353949.1"/>
    <property type="molecule type" value="Genomic_DNA"/>
</dbReference>
<accession>A0A840VJI4</accession>
<feature type="region of interest" description="Disordered" evidence="1">
    <location>
        <begin position="144"/>
        <end position="177"/>
    </location>
</feature>
<feature type="compositionally biased region" description="Basic and acidic residues" evidence="1">
    <location>
        <begin position="164"/>
        <end position="177"/>
    </location>
</feature>
<name>A0A840VJI4_9BACT</name>
<gene>
    <name evidence="3" type="ORF">HNR46_004219</name>
</gene>
<evidence type="ECO:0000313" key="3">
    <source>
        <dbReference type="EMBL" id="MBB5353949.1"/>
    </source>
</evidence>
<reference evidence="3 4" key="1">
    <citation type="submission" date="2020-08" db="EMBL/GenBank/DDBJ databases">
        <title>Genomic Encyclopedia of Type Strains, Phase IV (KMG-IV): sequencing the most valuable type-strain genomes for metagenomic binning, comparative biology and taxonomic classification.</title>
        <authorList>
            <person name="Goeker M."/>
        </authorList>
    </citation>
    <scope>NUCLEOTIDE SEQUENCE [LARGE SCALE GENOMIC DNA]</scope>
    <source>
        <strain evidence="3 4">YC6886</strain>
    </source>
</reference>
<proteinExistence type="predicted"/>
<dbReference type="AlphaFoldDB" id="A0A840VJI4"/>
<dbReference type="Proteomes" id="UP000557717">
    <property type="component" value="Unassembled WGS sequence"/>
</dbReference>
<sequence>MRAYFTAFLLAWLSSTAVRAQETIPPVVQRVLEQIPKIDRGDTMGDFLKRTKITMDKEAKIIGGMSSLGEDGYVWQIGDSGRWIMCTTSYRGIDEKEGGLKGEFEDGEMVGVRVYYRENVTEEIDYDQMTRLIPYLEGHKLYTKQAEQGGAGQSATQSESDSEGSDKPQPESEGSSR</sequence>
<comment type="caution">
    <text evidence="3">The sequence shown here is derived from an EMBL/GenBank/DDBJ whole genome shotgun (WGS) entry which is preliminary data.</text>
</comment>
<evidence type="ECO:0000256" key="2">
    <source>
        <dbReference type="SAM" id="SignalP"/>
    </source>
</evidence>
<organism evidence="3 4">
    <name type="scientific">Haloferula luteola</name>
    <dbReference type="NCBI Taxonomy" id="595692"/>
    <lineage>
        <taxon>Bacteria</taxon>
        <taxon>Pseudomonadati</taxon>
        <taxon>Verrucomicrobiota</taxon>
        <taxon>Verrucomicrobiia</taxon>
        <taxon>Verrucomicrobiales</taxon>
        <taxon>Verrucomicrobiaceae</taxon>
        <taxon>Haloferula</taxon>
    </lineage>
</organism>